<dbReference type="AlphaFoldDB" id="A0A097KQR8"/>
<feature type="transmembrane region" description="Helical" evidence="1">
    <location>
        <begin position="173"/>
        <end position="190"/>
    </location>
</feature>
<dbReference type="EMBL" id="KM462886">
    <property type="protein sequence ID" value="AIT95544.1"/>
    <property type="molecule type" value="Genomic_DNA"/>
</dbReference>
<keyword evidence="2" id="KW-0934">Plastid</keyword>
<keyword evidence="2" id="KW-0150">Chloroplast</keyword>
<sequence>MISFVSTIRDLLELVSPFEVDSILQKTSFPVMQAITTAGSYVLNSIPAGLFYLISGQWIRDYTILPITAPEYTSSVINEYPIFDLDLSGMGISILDVPHLKENTFILGLINSFFLAFPNSLIYVIAFRRLFFFGKPAAIYTLGGYLLGQWLFITCCILGIRAIIIPWVTWEPFPFFLGFALLWNIFYEFLSDNCLDTFRSNRLKSTWSFSGIGYIYKKYIITSFLLAWCEQSAMFQYLANVNGTPLASFLELPAGSGFIHHIFYLFGLLAGIISFTALLIQIGSVFSERLLYIPFVDANTSIQFKRNLNKTLMFFGVFVCANLPFYATDYLVTAPLGFISGDHVFSNEHSPFNKYNNADRVDMTPNAAKLTPDRKSSRKFQKGETLMGHTSAGQSLDVDTSDLDRGRYLVLPSLTDNPWGRTRWGFEDLNKRGEMWWKHQTIYVNGGMKREHSRKNWTAKRFTEKFFPEHNQRYDSFQKLLTVRIEPRMKTRAEQVRFADQFSIGNTQTHLEKKNQSETFSEIIYPQAKSGKGSRFETNFLTRHSLTTSKPSEKEESSIDPWETAFGFTKQNGYNDVYRTSAANAFPMDFTSNSWLARQQPNGLQQLRLSAQTQTPIVELLCKKKYYTNPLYKLLLQIDIDFFLNRQPRRYQLSGAQEFDLYQKREILNAYSDSLRAYTQMPGYSIFESVFSGPKSFANKVYNQQFKGTLKLIGRRFALTVDPTSNYIQNIDDNEQGQTEEEFRNEITLSNDKAVDALRNHNVQPSINDQLIGNPKYNRDIQNILKFDQPLYRQKNKSPIDFWHEELKPIAENDIIESEMTAYSIPQWEKAENLDIHNRDLDDISSPLSALLPLGSPIYAGWDNTNRQFILSSKLLPRELAGYVLNIPTQKTKSFMRDKLPEKPFSMKFGRGVEYEKLDNLENTSQHIRFTSWPLSDTIITSPKSLSLYPFETMMDSPVDPMYAPSFLKKDFVIQAGSDFDLRKNKNWKDQNELIFFEKIANRLKGFYRDHVEMKAVEESEPSTKEGDTRVRNHSIVATRHIERNGTESELGSIRSFPVHFSKEQLHLRTLPSSLRRLKQEILDTARETTALKIIRDQIKTEQIQLKKQQSDFKTFLGDTQVGMSNTIMLPITESVSKENVTRNVFLQKVMPKSKLGKKRLSGAKRQELREKALLEQFSEYEDPRIAQFLFEEQFRYLAPRRGGFIWPGNAQPRFMLSERKLPRQVVPVKDETSSIETLEQKMLETLTRR</sequence>
<keyword evidence="1" id="KW-0812">Transmembrane</keyword>
<organism evidence="2">
    <name type="scientific">Pseudochloris wilhelmii</name>
    <dbReference type="NCBI Taxonomy" id="1418016"/>
    <lineage>
        <taxon>Eukaryota</taxon>
        <taxon>Viridiplantae</taxon>
        <taxon>Chlorophyta</taxon>
        <taxon>core chlorophytes</taxon>
        <taxon>Trebouxiophyceae</taxon>
        <taxon>Chlorellales</taxon>
        <taxon>Chlorellaceae</taxon>
        <taxon>Pseudochloris</taxon>
    </lineage>
</organism>
<evidence type="ECO:0000256" key="1">
    <source>
        <dbReference type="SAM" id="Phobius"/>
    </source>
</evidence>
<proteinExistence type="predicted"/>
<feature type="transmembrane region" description="Helical" evidence="1">
    <location>
        <begin position="312"/>
        <end position="332"/>
    </location>
</feature>
<keyword evidence="1" id="KW-0472">Membrane</keyword>
<evidence type="ECO:0000313" key="2">
    <source>
        <dbReference type="EMBL" id="AIT95544.1"/>
    </source>
</evidence>
<gene>
    <name evidence="2" type="primary">ycf1</name>
</gene>
<name>A0A097KQR8_9CHLO</name>
<reference evidence="2" key="1">
    <citation type="journal article" date="2014" name="BMC Evol. Biol.">
        <title>Chloroplast phylogenomic analysis resolves deep-level relationships within the green algal class Trebouxiophyceae.</title>
        <authorList>
            <person name="Lemieux C."/>
            <person name="Otis C."/>
            <person name="Turmel M."/>
        </authorList>
    </citation>
    <scope>NUCLEOTIDE SEQUENCE</scope>
</reference>
<dbReference type="RefSeq" id="YP_009106728.1">
    <property type="nucleotide sequence ID" value="NC_025547.1"/>
</dbReference>
<dbReference type="GeneID" id="22161144"/>
<feature type="transmembrane region" description="Helical" evidence="1">
    <location>
        <begin position="105"/>
        <end position="126"/>
    </location>
</feature>
<feature type="transmembrane region" description="Helical" evidence="1">
    <location>
        <begin position="138"/>
        <end position="167"/>
    </location>
</feature>
<keyword evidence="1" id="KW-1133">Transmembrane helix</keyword>
<protein>
    <submittedName>
        <fullName evidence="2">Hypothetical chloroplast RF1</fullName>
    </submittedName>
</protein>
<accession>A0A097KQR8</accession>
<geneLocation type="chloroplast" evidence="2"/>
<feature type="transmembrane region" description="Helical" evidence="1">
    <location>
        <begin position="258"/>
        <end position="280"/>
    </location>
</feature>